<keyword evidence="4" id="KW-0804">Transcription</keyword>
<keyword evidence="2" id="KW-0731">Sigma factor</keyword>
<dbReference type="InterPro" id="IPR007627">
    <property type="entry name" value="RNA_pol_sigma70_r2"/>
</dbReference>
<dbReference type="Pfam" id="PF04542">
    <property type="entry name" value="Sigma70_r2"/>
    <property type="match status" value="1"/>
</dbReference>
<dbReference type="AlphaFoldDB" id="A0A0F9AZY3"/>
<organism evidence="6">
    <name type="scientific">marine sediment metagenome</name>
    <dbReference type="NCBI Taxonomy" id="412755"/>
    <lineage>
        <taxon>unclassified sequences</taxon>
        <taxon>metagenomes</taxon>
        <taxon>ecological metagenomes</taxon>
    </lineage>
</organism>
<evidence type="ECO:0000256" key="2">
    <source>
        <dbReference type="ARBA" id="ARBA00023082"/>
    </source>
</evidence>
<evidence type="ECO:0000313" key="6">
    <source>
        <dbReference type="EMBL" id="KKK83944.1"/>
    </source>
</evidence>
<comment type="caution">
    <text evidence="6">The sequence shown here is derived from an EMBL/GenBank/DDBJ whole genome shotgun (WGS) entry which is preliminary data.</text>
</comment>
<sequence>MERPSEEQIAAWYPRLFRTALRLTGNREDSADLVQQAFCKALGSWEQFNGNCLPTTWLHGILVNCVRDRLRRHARRPVEDVDEWALAEMAPREDGVP</sequence>
<feature type="non-terminal residue" evidence="6">
    <location>
        <position position="97"/>
    </location>
</feature>
<evidence type="ECO:0000256" key="3">
    <source>
        <dbReference type="ARBA" id="ARBA00023125"/>
    </source>
</evidence>
<dbReference type="GO" id="GO:0003677">
    <property type="term" value="F:DNA binding"/>
    <property type="evidence" value="ECO:0007669"/>
    <property type="project" value="UniProtKB-KW"/>
</dbReference>
<dbReference type="PANTHER" id="PTHR43133:SF50">
    <property type="entry name" value="ECF RNA POLYMERASE SIGMA FACTOR SIGM"/>
    <property type="match status" value="1"/>
</dbReference>
<evidence type="ECO:0000256" key="4">
    <source>
        <dbReference type="ARBA" id="ARBA00023163"/>
    </source>
</evidence>
<keyword evidence="3" id="KW-0238">DNA-binding</keyword>
<dbReference type="PANTHER" id="PTHR43133">
    <property type="entry name" value="RNA POLYMERASE ECF-TYPE SIGMA FACTO"/>
    <property type="match status" value="1"/>
</dbReference>
<proteinExistence type="predicted"/>
<dbReference type="EMBL" id="LAZR01051996">
    <property type="protein sequence ID" value="KKK83944.1"/>
    <property type="molecule type" value="Genomic_DNA"/>
</dbReference>
<protein>
    <recommendedName>
        <fullName evidence="5">RNA polymerase sigma-70 region 2 domain-containing protein</fullName>
    </recommendedName>
</protein>
<reference evidence="6" key="1">
    <citation type="journal article" date="2015" name="Nature">
        <title>Complex archaea that bridge the gap between prokaryotes and eukaryotes.</title>
        <authorList>
            <person name="Spang A."/>
            <person name="Saw J.H."/>
            <person name="Jorgensen S.L."/>
            <person name="Zaremba-Niedzwiedzka K."/>
            <person name="Martijn J."/>
            <person name="Lind A.E."/>
            <person name="van Eijk R."/>
            <person name="Schleper C."/>
            <person name="Guy L."/>
            <person name="Ettema T.J."/>
        </authorList>
    </citation>
    <scope>NUCLEOTIDE SEQUENCE</scope>
</reference>
<gene>
    <name evidence="6" type="ORF">LCGC14_2788310</name>
</gene>
<name>A0A0F9AZY3_9ZZZZ</name>
<dbReference type="GO" id="GO:0006352">
    <property type="term" value="P:DNA-templated transcription initiation"/>
    <property type="evidence" value="ECO:0007669"/>
    <property type="project" value="InterPro"/>
</dbReference>
<dbReference type="GO" id="GO:0016987">
    <property type="term" value="F:sigma factor activity"/>
    <property type="evidence" value="ECO:0007669"/>
    <property type="project" value="UniProtKB-KW"/>
</dbReference>
<dbReference type="Gene3D" id="1.10.1740.10">
    <property type="match status" value="1"/>
</dbReference>
<accession>A0A0F9AZY3</accession>
<dbReference type="InterPro" id="IPR039425">
    <property type="entry name" value="RNA_pol_sigma-70-like"/>
</dbReference>
<feature type="domain" description="RNA polymerase sigma-70 region 2" evidence="5">
    <location>
        <begin position="10"/>
        <end position="76"/>
    </location>
</feature>
<dbReference type="SUPFAM" id="SSF88946">
    <property type="entry name" value="Sigma2 domain of RNA polymerase sigma factors"/>
    <property type="match status" value="1"/>
</dbReference>
<evidence type="ECO:0000256" key="1">
    <source>
        <dbReference type="ARBA" id="ARBA00023015"/>
    </source>
</evidence>
<evidence type="ECO:0000259" key="5">
    <source>
        <dbReference type="Pfam" id="PF04542"/>
    </source>
</evidence>
<keyword evidence="1" id="KW-0805">Transcription regulation</keyword>
<dbReference type="InterPro" id="IPR013325">
    <property type="entry name" value="RNA_pol_sigma_r2"/>
</dbReference>